<evidence type="ECO:0000313" key="1">
    <source>
        <dbReference type="EMBL" id="KAF2628249.1"/>
    </source>
</evidence>
<keyword evidence="2" id="KW-1185">Reference proteome</keyword>
<sequence>MEGFLKLESESGSDQAMLTRLRKARWYAFDLDDTLHSFRKASGTAVKAVLRVLHEQSGNALEDLEAEYRRILAQGTASAFVDGKTSHQYREDRFQQLVRNFDIKLNDGQMPVLLDHYEEVLEDSLELKAGVLDLLQTLKRYGHKIAIITEGPQDAQERTVEALGLTPYIDYLATTNKLRVAKTNGLFAKVLEHLKLEPKDMIMTGDSWERDIVPATQAGMYCVHYSEKVPQSDNMDGYMRISELKRLRMLIENAHPWLF</sequence>
<comment type="caution">
    <text evidence="1">The sequence shown here is derived from an EMBL/GenBank/DDBJ whole genome shotgun (WGS) entry which is preliminary data.</text>
</comment>
<protein>
    <submittedName>
        <fullName evidence="1">HAD-like protein</fullName>
    </submittedName>
</protein>
<reference evidence="1" key="1">
    <citation type="journal article" date="2020" name="Stud. Mycol.">
        <title>101 Dothideomycetes genomes: a test case for predicting lifestyles and emergence of pathogens.</title>
        <authorList>
            <person name="Haridas S."/>
            <person name="Albert R."/>
            <person name="Binder M."/>
            <person name="Bloem J."/>
            <person name="Labutti K."/>
            <person name="Salamov A."/>
            <person name="Andreopoulos B."/>
            <person name="Baker S."/>
            <person name="Barry K."/>
            <person name="Bills G."/>
            <person name="Bluhm B."/>
            <person name="Cannon C."/>
            <person name="Castanera R."/>
            <person name="Culley D."/>
            <person name="Daum C."/>
            <person name="Ezra D."/>
            <person name="Gonzalez J."/>
            <person name="Henrissat B."/>
            <person name="Kuo A."/>
            <person name="Liang C."/>
            <person name="Lipzen A."/>
            <person name="Lutzoni F."/>
            <person name="Magnuson J."/>
            <person name="Mondo S."/>
            <person name="Nolan M."/>
            <person name="Ohm R."/>
            <person name="Pangilinan J."/>
            <person name="Park H.-J."/>
            <person name="Ramirez L."/>
            <person name="Alfaro M."/>
            <person name="Sun H."/>
            <person name="Tritt A."/>
            <person name="Yoshinaga Y."/>
            <person name="Zwiers L.-H."/>
            <person name="Turgeon B."/>
            <person name="Goodwin S."/>
            <person name="Spatafora J."/>
            <person name="Crous P."/>
            <person name="Grigoriev I."/>
        </authorList>
    </citation>
    <scope>NUCLEOTIDE SEQUENCE</scope>
    <source>
        <strain evidence="1">CBS 525.71</strain>
    </source>
</reference>
<name>A0ACB6S2J4_9PLEO</name>
<evidence type="ECO:0000313" key="2">
    <source>
        <dbReference type="Proteomes" id="UP000799754"/>
    </source>
</evidence>
<organism evidence="1 2">
    <name type="scientific">Macroventuria anomochaeta</name>
    <dbReference type="NCBI Taxonomy" id="301207"/>
    <lineage>
        <taxon>Eukaryota</taxon>
        <taxon>Fungi</taxon>
        <taxon>Dikarya</taxon>
        <taxon>Ascomycota</taxon>
        <taxon>Pezizomycotina</taxon>
        <taxon>Dothideomycetes</taxon>
        <taxon>Pleosporomycetidae</taxon>
        <taxon>Pleosporales</taxon>
        <taxon>Pleosporineae</taxon>
        <taxon>Didymellaceae</taxon>
        <taxon>Macroventuria</taxon>
    </lineage>
</organism>
<proteinExistence type="predicted"/>
<accession>A0ACB6S2J4</accession>
<dbReference type="EMBL" id="MU006714">
    <property type="protein sequence ID" value="KAF2628249.1"/>
    <property type="molecule type" value="Genomic_DNA"/>
</dbReference>
<dbReference type="Proteomes" id="UP000799754">
    <property type="component" value="Unassembled WGS sequence"/>
</dbReference>
<gene>
    <name evidence="1" type="ORF">BU25DRAFT_410344</name>
</gene>